<evidence type="ECO:0000313" key="2">
    <source>
        <dbReference type="Proteomes" id="UP001257060"/>
    </source>
</evidence>
<gene>
    <name evidence="1" type="ORF">NDI76_13020</name>
</gene>
<keyword evidence="2" id="KW-1185">Reference proteome</keyword>
<sequence length="378" mass="42948">MSKHYYEFFDGLLVEVSGSGGRTDDQFRKMYGHFRVSSPTREPDMVIEETTKDVDPDVVLGDPSDYYGWTGEQFVVRNGSSFMAVTPGWDHIQVTPGFEPFYAIYPMEFEIRKRMVEQGRALVHASGIQLDGETTLFPAWRGAGKTNTLLSLLREGANFLSDDRLWVGADGEAFGYPLGVNLQPYNIESFSEVELTHDSLKDRLRHEVHEYVDDRFGGASQLPATALLYLNGKFLSDDGRDFTDVGSLYSTAEYVEQASVDNIVFLQAAPNNDHITSEPLSTEEAMKGISSICNFEWDGRLREYFHAYDSLVDDGDMVESLDEVVRREREVFEELFEDVGTYRARIPRERDWTEHGLDDEVVEMVESLEPRRAVEASD</sequence>
<dbReference type="EMBL" id="JAMQOP010000002">
    <property type="protein sequence ID" value="MDS0299664.1"/>
    <property type="molecule type" value="Genomic_DNA"/>
</dbReference>
<reference evidence="1 2" key="1">
    <citation type="submission" date="2022-06" db="EMBL/GenBank/DDBJ databases">
        <title>Halogeometricum sp. a new haloarchaeum isolate from saline soil.</title>
        <authorList>
            <person name="Strakova D."/>
            <person name="Galisteo C."/>
            <person name="Sanchez-Porro C."/>
            <person name="Ventosa A."/>
        </authorList>
    </citation>
    <scope>NUCLEOTIDE SEQUENCE [LARGE SCALE GENOMIC DNA]</scope>
    <source>
        <strain evidence="1 2">S1BR25-6</strain>
    </source>
</reference>
<dbReference type="Gene3D" id="3.40.50.300">
    <property type="entry name" value="P-loop containing nucleotide triphosphate hydrolases"/>
    <property type="match status" value="1"/>
</dbReference>
<comment type="caution">
    <text evidence="1">The sequence shown here is derived from an EMBL/GenBank/DDBJ whole genome shotgun (WGS) entry which is preliminary data.</text>
</comment>
<organism evidence="1 2">
    <name type="scientific">Halogeometricum salsisoli</name>
    <dbReference type="NCBI Taxonomy" id="2950536"/>
    <lineage>
        <taxon>Archaea</taxon>
        <taxon>Methanobacteriati</taxon>
        <taxon>Methanobacteriota</taxon>
        <taxon>Stenosarchaea group</taxon>
        <taxon>Halobacteria</taxon>
        <taxon>Halobacteriales</taxon>
        <taxon>Haloferacaceae</taxon>
        <taxon>Halogeometricum</taxon>
    </lineage>
</organism>
<evidence type="ECO:0000313" key="1">
    <source>
        <dbReference type="EMBL" id="MDS0299664.1"/>
    </source>
</evidence>
<dbReference type="Proteomes" id="UP001257060">
    <property type="component" value="Unassembled WGS sequence"/>
</dbReference>
<dbReference type="SUPFAM" id="SSF53795">
    <property type="entry name" value="PEP carboxykinase-like"/>
    <property type="match status" value="1"/>
</dbReference>
<name>A0ABU2GHL1_9EURY</name>
<accession>A0ABU2GHL1</accession>
<protein>
    <submittedName>
        <fullName evidence="1">Uncharacterized protein</fullName>
    </submittedName>
</protein>
<dbReference type="InterPro" id="IPR027417">
    <property type="entry name" value="P-loop_NTPase"/>
</dbReference>
<dbReference type="RefSeq" id="WP_310924519.1">
    <property type="nucleotide sequence ID" value="NZ_JAMQOP010000002.1"/>
</dbReference>
<proteinExistence type="predicted"/>